<keyword evidence="3" id="KW-1185">Reference proteome</keyword>
<reference evidence="2" key="1">
    <citation type="journal article" date="2023" name="Mol. Phylogenet. Evol.">
        <title>Genome-scale phylogeny and comparative genomics of the fungal order Sordariales.</title>
        <authorList>
            <person name="Hensen N."/>
            <person name="Bonometti L."/>
            <person name="Westerberg I."/>
            <person name="Brannstrom I.O."/>
            <person name="Guillou S."/>
            <person name="Cros-Aarteil S."/>
            <person name="Calhoun S."/>
            <person name="Haridas S."/>
            <person name="Kuo A."/>
            <person name="Mondo S."/>
            <person name="Pangilinan J."/>
            <person name="Riley R."/>
            <person name="LaButti K."/>
            <person name="Andreopoulos B."/>
            <person name="Lipzen A."/>
            <person name="Chen C."/>
            <person name="Yan M."/>
            <person name="Daum C."/>
            <person name="Ng V."/>
            <person name="Clum A."/>
            <person name="Steindorff A."/>
            <person name="Ohm R.A."/>
            <person name="Martin F."/>
            <person name="Silar P."/>
            <person name="Natvig D.O."/>
            <person name="Lalanne C."/>
            <person name="Gautier V."/>
            <person name="Ament-Velasquez S.L."/>
            <person name="Kruys A."/>
            <person name="Hutchinson M.I."/>
            <person name="Powell A.J."/>
            <person name="Barry K."/>
            <person name="Miller A.N."/>
            <person name="Grigoriev I.V."/>
            <person name="Debuchy R."/>
            <person name="Gladieux P."/>
            <person name="Hiltunen Thoren M."/>
            <person name="Johannesson H."/>
        </authorList>
    </citation>
    <scope>NUCLEOTIDE SEQUENCE</scope>
    <source>
        <strain evidence="2">CBS 626.80</strain>
    </source>
</reference>
<evidence type="ECO:0000313" key="3">
    <source>
        <dbReference type="Proteomes" id="UP001303222"/>
    </source>
</evidence>
<feature type="region of interest" description="Disordered" evidence="1">
    <location>
        <begin position="42"/>
        <end position="63"/>
    </location>
</feature>
<proteinExistence type="predicted"/>
<accession>A0AAN6NMQ8</accession>
<evidence type="ECO:0000256" key="1">
    <source>
        <dbReference type="SAM" id="MobiDB-lite"/>
    </source>
</evidence>
<name>A0AAN6NMQ8_9PEZI</name>
<sequence length="133" mass="15327">MAHNHSHDHYHRQNDGEVDPKNCWPRNGCTVKRKQLSEIYPNLTVRPRPEPQSNDNDHDKWSNEYEQWGPLRCPCGNGYFCREHGDWIPGDEVGPGKAVPADQQRQGACPSSHYEEDCSGRENYVGRRDAIEI</sequence>
<dbReference type="AlphaFoldDB" id="A0AAN6NMQ8"/>
<reference evidence="2" key="2">
    <citation type="submission" date="2023-06" db="EMBL/GenBank/DDBJ databases">
        <authorList>
            <consortium name="Lawrence Berkeley National Laboratory"/>
            <person name="Mondo S.J."/>
            <person name="Hensen N."/>
            <person name="Bonometti L."/>
            <person name="Westerberg I."/>
            <person name="Brannstrom I.O."/>
            <person name="Guillou S."/>
            <person name="Cros-Aarteil S."/>
            <person name="Calhoun S."/>
            <person name="Haridas S."/>
            <person name="Kuo A."/>
            <person name="Pangilinan J."/>
            <person name="Riley R."/>
            <person name="Labutti K."/>
            <person name="Andreopoulos B."/>
            <person name="Lipzen A."/>
            <person name="Chen C."/>
            <person name="Yanf M."/>
            <person name="Daum C."/>
            <person name="Ng V."/>
            <person name="Clum A."/>
            <person name="Steindorff A."/>
            <person name="Ohm R."/>
            <person name="Martin F."/>
            <person name="Silar P."/>
            <person name="Natvig D."/>
            <person name="Lalanne C."/>
            <person name="Gautier V."/>
            <person name="Ament-Velasquez S.L."/>
            <person name="Kruys A."/>
            <person name="Hutchinson M.I."/>
            <person name="Powell A.J."/>
            <person name="Barry K."/>
            <person name="Miller A.N."/>
            <person name="Grigoriev I.V."/>
            <person name="Debuchy R."/>
            <person name="Gladieux P."/>
            <person name="Thoren M.H."/>
            <person name="Johannesson H."/>
        </authorList>
    </citation>
    <scope>NUCLEOTIDE SEQUENCE</scope>
    <source>
        <strain evidence="2">CBS 626.80</strain>
    </source>
</reference>
<protein>
    <submittedName>
        <fullName evidence="2">Uncharacterized protein</fullName>
    </submittedName>
</protein>
<dbReference type="EMBL" id="MU859300">
    <property type="protein sequence ID" value="KAK3947909.1"/>
    <property type="molecule type" value="Genomic_DNA"/>
</dbReference>
<feature type="region of interest" description="Disordered" evidence="1">
    <location>
        <begin position="92"/>
        <end position="115"/>
    </location>
</feature>
<dbReference type="Proteomes" id="UP001303222">
    <property type="component" value="Unassembled WGS sequence"/>
</dbReference>
<comment type="caution">
    <text evidence="2">The sequence shown here is derived from an EMBL/GenBank/DDBJ whole genome shotgun (WGS) entry which is preliminary data.</text>
</comment>
<gene>
    <name evidence="2" type="ORF">QBC32DRAFT_352884</name>
</gene>
<evidence type="ECO:0000313" key="2">
    <source>
        <dbReference type="EMBL" id="KAK3947909.1"/>
    </source>
</evidence>
<organism evidence="2 3">
    <name type="scientific">Pseudoneurospora amorphoporcata</name>
    <dbReference type="NCBI Taxonomy" id="241081"/>
    <lineage>
        <taxon>Eukaryota</taxon>
        <taxon>Fungi</taxon>
        <taxon>Dikarya</taxon>
        <taxon>Ascomycota</taxon>
        <taxon>Pezizomycotina</taxon>
        <taxon>Sordariomycetes</taxon>
        <taxon>Sordariomycetidae</taxon>
        <taxon>Sordariales</taxon>
        <taxon>Sordariaceae</taxon>
        <taxon>Pseudoneurospora</taxon>
    </lineage>
</organism>